<dbReference type="InterPro" id="IPR028728">
    <property type="entry name" value="Astrin"/>
</dbReference>
<protein>
    <submittedName>
        <fullName evidence="1">Uncharacterized protein</fullName>
    </submittedName>
</protein>
<dbReference type="PANTHER" id="PTHR15347:SF1">
    <property type="entry name" value="SPERM-ASSOCIATED ANTIGEN 5"/>
    <property type="match status" value="1"/>
</dbReference>
<gene>
    <name evidence="1" type="ORF">ILYODFUR_034619</name>
</gene>
<dbReference type="Proteomes" id="UP001482620">
    <property type="component" value="Unassembled WGS sequence"/>
</dbReference>
<sequence>MAESERTLRTNLQALRERNIECEDLKEEVCKLQVENKSVCEELETVRSAAGTARMELQEKMAHVVTEITVLHHTLGNMTKELQASLSNQVVMWKVKSDACSSVQKS</sequence>
<evidence type="ECO:0000313" key="1">
    <source>
        <dbReference type="EMBL" id="MEQ2257417.1"/>
    </source>
</evidence>
<organism evidence="1 2">
    <name type="scientific">Ilyodon furcidens</name>
    <name type="common">goldbreast splitfin</name>
    <dbReference type="NCBI Taxonomy" id="33524"/>
    <lineage>
        <taxon>Eukaryota</taxon>
        <taxon>Metazoa</taxon>
        <taxon>Chordata</taxon>
        <taxon>Craniata</taxon>
        <taxon>Vertebrata</taxon>
        <taxon>Euteleostomi</taxon>
        <taxon>Actinopterygii</taxon>
        <taxon>Neopterygii</taxon>
        <taxon>Teleostei</taxon>
        <taxon>Neoteleostei</taxon>
        <taxon>Acanthomorphata</taxon>
        <taxon>Ovalentaria</taxon>
        <taxon>Atherinomorphae</taxon>
        <taxon>Cyprinodontiformes</taxon>
        <taxon>Goodeidae</taxon>
        <taxon>Ilyodon</taxon>
    </lineage>
</organism>
<accession>A0ABV0VJK6</accession>
<dbReference type="PANTHER" id="PTHR15347">
    <property type="entry name" value="SPERM-ASSOCIATED ANTIGEN 5"/>
    <property type="match status" value="1"/>
</dbReference>
<name>A0ABV0VJK6_9TELE</name>
<reference evidence="1 2" key="1">
    <citation type="submission" date="2021-06" db="EMBL/GenBank/DDBJ databases">
        <authorList>
            <person name="Palmer J.M."/>
        </authorList>
    </citation>
    <scope>NUCLEOTIDE SEQUENCE [LARGE SCALE GENOMIC DNA]</scope>
    <source>
        <strain evidence="2">if_2019</strain>
        <tissue evidence="1">Muscle</tissue>
    </source>
</reference>
<comment type="caution">
    <text evidence="1">The sequence shown here is derived from an EMBL/GenBank/DDBJ whole genome shotgun (WGS) entry which is preliminary data.</text>
</comment>
<proteinExistence type="predicted"/>
<dbReference type="EMBL" id="JAHRIQ010110565">
    <property type="protein sequence ID" value="MEQ2257417.1"/>
    <property type="molecule type" value="Genomic_DNA"/>
</dbReference>
<evidence type="ECO:0000313" key="2">
    <source>
        <dbReference type="Proteomes" id="UP001482620"/>
    </source>
</evidence>
<keyword evidence="2" id="KW-1185">Reference proteome</keyword>